<keyword evidence="6" id="KW-1185">Reference proteome</keyword>
<dbReference type="InterPro" id="IPR036388">
    <property type="entry name" value="WH-like_DNA-bd_sf"/>
</dbReference>
<dbReference type="InterPro" id="IPR000835">
    <property type="entry name" value="HTH_MarR-typ"/>
</dbReference>
<reference evidence="5 6" key="1">
    <citation type="submission" date="2019-03" db="EMBL/GenBank/DDBJ databases">
        <title>Sapientia aquatica gen. nov., sp. nov., isolated from a crater lake.</title>
        <authorList>
            <person name="Felfoldi T."/>
            <person name="Szabo A."/>
            <person name="Toth E."/>
            <person name="Schumann P."/>
            <person name="Keki Z."/>
            <person name="Marialigeti K."/>
            <person name="Mathe I."/>
        </authorList>
    </citation>
    <scope>NUCLEOTIDE SEQUENCE [LARGE SCALE GENOMIC DNA]</scope>
    <source>
        <strain evidence="5 6">SA-152</strain>
    </source>
</reference>
<dbReference type="GO" id="GO:0003700">
    <property type="term" value="F:DNA-binding transcription factor activity"/>
    <property type="evidence" value="ECO:0007669"/>
    <property type="project" value="InterPro"/>
</dbReference>
<evidence type="ECO:0000256" key="1">
    <source>
        <dbReference type="ARBA" id="ARBA00023015"/>
    </source>
</evidence>
<evidence type="ECO:0000256" key="2">
    <source>
        <dbReference type="ARBA" id="ARBA00023125"/>
    </source>
</evidence>
<organism evidence="5 6">
    <name type="scientific">Sapientia aquatica</name>
    <dbReference type="NCBI Taxonomy" id="1549640"/>
    <lineage>
        <taxon>Bacteria</taxon>
        <taxon>Pseudomonadati</taxon>
        <taxon>Pseudomonadota</taxon>
        <taxon>Betaproteobacteria</taxon>
        <taxon>Burkholderiales</taxon>
        <taxon>Oxalobacteraceae</taxon>
        <taxon>Sapientia</taxon>
    </lineage>
</organism>
<keyword evidence="3" id="KW-0804">Transcription</keyword>
<evidence type="ECO:0000256" key="3">
    <source>
        <dbReference type="ARBA" id="ARBA00023163"/>
    </source>
</evidence>
<keyword evidence="2" id="KW-0238">DNA-binding</keyword>
<dbReference type="AlphaFoldDB" id="A0A4V3AV74"/>
<dbReference type="PROSITE" id="PS50995">
    <property type="entry name" value="HTH_MARR_2"/>
    <property type="match status" value="1"/>
</dbReference>
<dbReference type="PANTHER" id="PTHR42756">
    <property type="entry name" value="TRANSCRIPTIONAL REGULATOR, MARR"/>
    <property type="match status" value="1"/>
</dbReference>
<dbReference type="Gene3D" id="1.10.10.10">
    <property type="entry name" value="Winged helix-like DNA-binding domain superfamily/Winged helix DNA-binding domain"/>
    <property type="match status" value="1"/>
</dbReference>
<keyword evidence="1" id="KW-0805">Transcription regulation</keyword>
<accession>A0A4V3AV74</accession>
<evidence type="ECO:0000313" key="5">
    <source>
        <dbReference type="EMBL" id="TDK68576.1"/>
    </source>
</evidence>
<dbReference type="EMBL" id="SMYL01000001">
    <property type="protein sequence ID" value="TDK68576.1"/>
    <property type="molecule type" value="Genomic_DNA"/>
</dbReference>
<gene>
    <name evidence="5" type="ORF">E2I14_03275</name>
</gene>
<dbReference type="SUPFAM" id="SSF46785">
    <property type="entry name" value="Winged helix' DNA-binding domain"/>
    <property type="match status" value="1"/>
</dbReference>
<dbReference type="Pfam" id="PF12802">
    <property type="entry name" value="MarR_2"/>
    <property type="match status" value="1"/>
</dbReference>
<feature type="domain" description="HTH marR-type" evidence="4">
    <location>
        <begin position="28"/>
        <end position="160"/>
    </location>
</feature>
<evidence type="ECO:0000313" key="6">
    <source>
        <dbReference type="Proteomes" id="UP000294829"/>
    </source>
</evidence>
<evidence type="ECO:0000259" key="4">
    <source>
        <dbReference type="PROSITE" id="PS50995"/>
    </source>
</evidence>
<dbReference type="PANTHER" id="PTHR42756:SF1">
    <property type="entry name" value="TRANSCRIPTIONAL REPRESSOR OF EMRAB OPERON"/>
    <property type="match status" value="1"/>
</dbReference>
<protein>
    <submittedName>
        <fullName evidence="5">MarR family transcriptional regulator</fullName>
    </submittedName>
</protein>
<dbReference type="Proteomes" id="UP000294829">
    <property type="component" value="Unassembled WGS sequence"/>
</dbReference>
<dbReference type="RefSeq" id="WP_133325351.1">
    <property type="nucleotide sequence ID" value="NZ_SMYL01000001.1"/>
</dbReference>
<dbReference type="SMART" id="SM00347">
    <property type="entry name" value="HTH_MARR"/>
    <property type="match status" value="1"/>
</dbReference>
<comment type="caution">
    <text evidence="5">The sequence shown here is derived from an EMBL/GenBank/DDBJ whole genome shotgun (WGS) entry which is preliminary data.</text>
</comment>
<dbReference type="OrthoDB" id="6195716at2"/>
<name>A0A4V3AV74_9BURK</name>
<proteinExistence type="predicted"/>
<dbReference type="PRINTS" id="PR00598">
    <property type="entry name" value="HTHMARR"/>
</dbReference>
<sequence>MNSTSSTSTSGEQTKDIEFYQPLDYTPVTTVGYMLRNVHISLLKMIDIEMQKHDLTAMQWRPLLFIYIGKVDTAAALAKETDMDTGATTRMLDRLQNKGLLIRNRSEQDRRVVHLALTEEGKKVCEKIPADLCKVANHHLRGFSQQEHDLLKDFLGRMLANGMNT</sequence>
<dbReference type="InterPro" id="IPR036390">
    <property type="entry name" value="WH_DNA-bd_sf"/>
</dbReference>
<dbReference type="GO" id="GO:0003677">
    <property type="term" value="F:DNA binding"/>
    <property type="evidence" value="ECO:0007669"/>
    <property type="project" value="UniProtKB-KW"/>
</dbReference>